<comment type="caution">
    <text evidence="3">The sequence shown here is derived from an EMBL/GenBank/DDBJ whole genome shotgun (WGS) entry which is preliminary data.</text>
</comment>
<reference evidence="4" key="1">
    <citation type="submission" date="2022-10" db="EMBL/GenBank/DDBJ databases">
        <title>Genome assembly of Pristionchus species.</title>
        <authorList>
            <person name="Yoshida K."/>
            <person name="Sommer R.J."/>
        </authorList>
    </citation>
    <scope>NUCLEOTIDE SEQUENCE [LARGE SCALE GENOMIC DNA]</scope>
    <source>
        <strain evidence="4">RS5460</strain>
    </source>
</reference>
<dbReference type="Gene3D" id="3.40.50.2300">
    <property type="match status" value="1"/>
</dbReference>
<evidence type="ECO:0000256" key="1">
    <source>
        <dbReference type="SAM" id="MobiDB-lite"/>
    </source>
</evidence>
<dbReference type="EMBL" id="BTRK01000006">
    <property type="protein sequence ID" value="GMR62139.1"/>
    <property type="molecule type" value="Genomic_DNA"/>
</dbReference>
<feature type="compositionally biased region" description="Low complexity" evidence="1">
    <location>
        <begin position="10"/>
        <end position="28"/>
    </location>
</feature>
<feature type="domain" description="Piwi" evidence="2">
    <location>
        <begin position="541"/>
        <end position="880"/>
    </location>
</feature>
<keyword evidence="4" id="KW-1185">Reference proteome</keyword>
<dbReference type="Pfam" id="PF02171">
    <property type="entry name" value="Piwi"/>
    <property type="match status" value="1"/>
</dbReference>
<organism evidence="3 4">
    <name type="scientific">Pristionchus mayeri</name>
    <dbReference type="NCBI Taxonomy" id="1317129"/>
    <lineage>
        <taxon>Eukaryota</taxon>
        <taxon>Metazoa</taxon>
        <taxon>Ecdysozoa</taxon>
        <taxon>Nematoda</taxon>
        <taxon>Chromadorea</taxon>
        <taxon>Rhabditida</taxon>
        <taxon>Rhabditina</taxon>
        <taxon>Diplogasteromorpha</taxon>
        <taxon>Diplogasteroidea</taxon>
        <taxon>Neodiplogasteridae</taxon>
        <taxon>Pristionchus</taxon>
    </lineage>
</organism>
<evidence type="ECO:0000313" key="4">
    <source>
        <dbReference type="Proteomes" id="UP001328107"/>
    </source>
</evidence>
<dbReference type="PROSITE" id="PS50822">
    <property type="entry name" value="PIWI"/>
    <property type="match status" value="1"/>
</dbReference>
<accession>A0AAN5DHR4</accession>
<dbReference type="SUPFAM" id="SSF101690">
    <property type="entry name" value="PAZ domain"/>
    <property type="match status" value="1"/>
</dbReference>
<dbReference type="AlphaFoldDB" id="A0AAN5DHR4"/>
<dbReference type="InterPro" id="IPR012337">
    <property type="entry name" value="RNaseH-like_sf"/>
</dbReference>
<feature type="non-terminal residue" evidence="3">
    <location>
        <position position="1"/>
    </location>
</feature>
<dbReference type="SMART" id="SM00950">
    <property type="entry name" value="Piwi"/>
    <property type="match status" value="1"/>
</dbReference>
<proteinExistence type="predicted"/>
<dbReference type="InterPro" id="IPR036085">
    <property type="entry name" value="PAZ_dom_sf"/>
</dbReference>
<evidence type="ECO:0000313" key="3">
    <source>
        <dbReference type="EMBL" id="GMR62139.1"/>
    </source>
</evidence>
<dbReference type="InterPro" id="IPR003165">
    <property type="entry name" value="Piwi"/>
</dbReference>
<dbReference type="PANTHER" id="PTHR22891">
    <property type="entry name" value="EUKARYOTIC TRANSLATION INITIATION FACTOR 2C"/>
    <property type="match status" value="1"/>
</dbReference>
<sequence>FQCHTMEPASASPSFCSRSSGSTGSNGSQKVQPRQGKIVTNVYPIVNDYRAVFRYSVAIDKVVFKKNKQPERIQLSRAGGQDAIRIPRERVNGGLIKMLSRAWGDAVLLYEGSALLFSNISLPTIIEKRIEIDDLKPFLSEWDYNIFLNNADYVVVSITPDDGIVDITSLVRASNSDDENMMISDFLATLAREHAPEGRFVAYRGGKLLDTAHIKDISFGHARLPGISMGVNSVRNEKGLPQMALNIDVTEATIYKEQHLIRAICEFFGGTPEQLRGAYGNRSMMQEVERYIRDIPVRCEHNNKVITVCGLKWDKQSGNLEPWTSAVCKDEEFVNKYPGSAVVTEMFRAGDGFHERYLPMDSLWVMPGTRVPKEKQKGAKPKPMGPAQRYNAMQQGRKDIHIDTQNDTLRSYGTAIAEKPVLVDPFRLDAPKMQARGPGTKLTDMRIDPIKHNWRSDTYKYVKGAKLYEMFYIVQRNNVVNEKQAQEFMDAFLACLRSKGMMIGRMAGRGVANMGELEETVANFDEYRRKERQREGQDDFNVMLFLLGEKNVEWHDRLKMLEQRYSVQTQHIFADTIKKVLGKPAAARAKDFTMFNIALKTNQKLGGENFKIGAIAGGNSLFPSEEQLTLIVGLDVAHPPPLTRQQTMRGVPVDPSCIGISSNCMTPNLQGFTGYEVYTESRREAATQPIMNREGRHLIKNFMENQDGRLPTSIVYFRDGVDKGQYTRVKDEFHWMVEGMKEHLTTVGMGDGLNPREVIILATKRHNIRAYEPAPGGMANVKAGTVIDCGIVSPFYPEFFLYASHALIGTAKGLQCTVLRDSKLSHEESLTMYQDWKLKDMEKFVHALAYGHQICDSPTSLPEPLYHAHETAKRGAANFKAYRNTLELREVISPEELTKKLSNRDTELARVKYNA</sequence>
<dbReference type="Proteomes" id="UP001328107">
    <property type="component" value="Unassembled WGS sequence"/>
</dbReference>
<name>A0AAN5DHR4_9BILA</name>
<dbReference type="SUPFAM" id="SSF53098">
    <property type="entry name" value="Ribonuclease H-like"/>
    <property type="match status" value="1"/>
</dbReference>
<protein>
    <recommendedName>
        <fullName evidence="2">Piwi domain-containing protein</fullName>
    </recommendedName>
</protein>
<gene>
    <name evidence="3" type="ORF">PMAYCL1PPCAC_32334</name>
</gene>
<feature type="region of interest" description="Disordered" evidence="1">
    <location>
        <begin position="1"/>
        <end position="33"/>
    </location>
</feature>
<dbReference type="Gene3D" id="3.30.420.10">
    <property type="entry name" value="Ribonuclease H-like superfamily/Ribonuclease H"/>
    <property type="match status" value="1"/>
</dbReference>
<dbReference type="InterPro" id="IPR036397">
    <property type="entry name" value="RNaseH_sf"/>
</dbReference>
<evidence type="ECO:0000259" key="2">
    <source>
        <dbReference type="PROSITE" id="PS50822"/>
    </source>
</evidence>
<dbReference type="GO" id="GO:0003676">
    <property type="term" value="F:nucleic acid binding"/>
    <property type="evidence" value="ECO:0007669"/>
    <property type="project" value="InterPro"/>
</dbReference>